<evidence type="ECO:0000256" key="1">
    <source>
        <dbReference type="SAM" id="Phobius"/>
    </source>
</evidence>
<evidence type="ECO:0000259" key="2">
    <source>
        <dbReference type="Pfam" id="PF01773"/>
    </source>
</evidence>
<evidence type="ECO:0000313" key="4">
    <source>
        <dbReference type="Proteomes" id="UP000677812"/>
    </source>
</evidence>
<feature type="transmembrane region" description="Helical" evidence="1">
    <location>
        <begin position="36"/>
        <end position="54"/>
    </location>
</feature>
<sequence length="61" mass="6655">MSEELVSCLRAVVAIVARLVVGVLCSTNRRAIDWRFVIKALIMQAILGCLILWSPPGAAFL</sequence>
<name>A0ABS5EAF4_9PROT</name>
<dbReference type="EMBL" id="JAGRQH010000292">
    <property type="protein sequence ID" value="MBR0560894.1"/>
    <property type="molecule type" value="Genomic_DNA"/>
</dbReference>
<dbReference type="Proteomes" id="UP000677812">
    <property type="component" value="Unassembled WGS sequence"/>
</dbReference>
<keyword evidence="1" id="KW-0472">Membrane</keyword>
<evidence type="ECO:0000313" key="3">
    <source>
        <dbReference type="EMBL" id="MBR0560894.1"/>
    </source>
</evidence>
<organism evidence="3 4">
    <name type="scientific">Neokomagataea anthophila</name>
    <dbReference type="NCBI Taxonomy" id="2826925"/>
    <lineage>
        <taxon>Bacteria</taxon>
        <taxon>Pseudomonadati</taxon>
        <taxon>Pseudomonadota</taxon>
        <taxon>Alphaproteobacteria</taxon>
        <taxon>Acetobacterales</taxon>
        <taxon>Acetobacteraceae</taxon>
        <taxon>Neokomagataea</taxon>
    </lineage>
</organism>
<keyword evidence="1" id="KW-1133">Transmembrane helix</keyword>
<keyword evidence="1" id="KW-0812">Transmembrane</keyword>
<comment type="caution">
    <text evidence="3">The sequence shown here is derived from an EMBL/GenBank/DDBJ whole genome shotgun (WGS) entry which is preliminary data.</text>
</comment>
<keyword evidence="4" id="KW-1185">Reference proteome</keyword>
<dbReference type="InterPro" id="IPR002668">
    <property type="entry name" value="CNT_N_dom"/>
</dbReference>
<reference evidence="3 4" key="1">
    <citation type="submission" date="2021-04" db="EMBL/GenBank/DDBJ databases">
        <title>The complete genome sequence of Neokomagataea sp. TBRC 2177.</title>
        <authorList>
            <person name="Charoenyingcharoen P."/>
            <person name="Yukphan P."/>
        </authorList>
    </citation>
    <scope>NUCLEOTIDE SEQUENCE [LARGE SCALE GENOMIC DNA]</scope>
    <source>
        <strain evidence="3 4">TBRC 2177</strain>
    </source>
</reference>
<dbReference type="Pfam" id="PF01773">
    <property type="entry name" value="Nucleos_tra2_N"/>
    <property type="match status" value="1"/>
</dbReference>
<dbReference type="RefSeq" id="WP_346266721.1">
    <property type="nucleotide sequence ID" value="NZ_JAGRQH010000292.1"/>
</dbReference>
<feature type="domain" description="Concentrative nucleoside transporter N-terminal" evidence="2">
    <location>
        <begin position="14"/>
        <end position="60"/>
    </location>
</feature>
<proteinExistence type="predicted"/>
<gene>
    <name evidence="3" type="ORF">KB213_12710</name>
</gene>
<feature type="non-terminal residue" evidence="3">
    <location>
        <position position="61"/>
    </location>
</feature>
<accession>A0ABS5EAF4</accession>
<protein>
    <submittedName>
        <fullName evidence="3">NupC/NupG family nucleoside CNT transporter</fullName>
    </submittedName>
</protein>